<name>A0A562MCM6_9SPHI</name>
<accession>A0A562MCM6</accession>
<dbReference type="Proteomes" id="UP000315908">
    <property type="component" value="Unassembled WGS sequence"/>
</dbReference>
<evidence type="ECO:0008006" key="3">
    <source>
        <dbReference type="Google" id="ProtNLM"/>
    </source>
</evidence>
<dbReference type="AlphaFoldDB" id="A0A562MCM6"/>
<proteinExistence type="predicted"/>
<protein>
    <recommendedName>
        <fullName evidence="3">YD repeat-containing protein</fullName>
    </recommendedName>
</protein>
<gene>
    <name evidence="1" type="ORF">IQ31_03545</name>
</gene>
<comment type="caution">
    <text evidence="1">The sequence shown here is derived from an EMBL/GenBank/DDBJ whole genome shotgun (WGS) entry which is preliminary data.</text>
</comment>
<evidence type="ECO:0000313" key="2">
    <source>
        <dbReference type="Proteomes" id="UP000315908"/>
    </source>
</evidence>
<dbReference type="RefSeq" id="WP_145328845.1">
    <property type="nucleotide sequence ID" value="NZ_JBPFQP010000005.1"/>
</dbReference>
<dbReference type="EMBL" id="VLKR01000020">
    <property type="protein sequence ID" value="TWI17659.1"/>
    <property type="molecule type" value="Genomic_DNA"/>
</dbReference>
<evidence type="ECO:0000313" key="1">
    <source>
        <dbReference type="EMBL" id="TWI17659.1"/>
    </source>
</evidence>
<sequence length="1010" mass="115221">MKRNTLNMKRGMLKNVFTFTVAILCFFNRGWSQNIIVPPSPTSEKFIQYHSLPASNSYGNVDISIPFTDLKNGDIKLSVGLNYKTDGIKYDESIGEIGLGWILSSNYRVSREINGFPDESTTFFSSFQDSLNVLYTNNLLRDRFLANFVNSNQVYPSKFGRKNWDADYDIFSYITPEGSGQFILDPVSRQPIVMSGSRLYKIEIDIVANDIKGFKVISDTGIKYFFGTDNSTGDRYIEEVNGTEMFGMSKSSWMIYRIEDLNNNFIRFSYDKYNVYPKNIRSNYVSYRSMSYNQSSSKSAGFSNSPYYGTYYLKEINTSNNIKIELKRISSSDYKLDYISLFQRSSLLRKMILGRNGSFLKTAKIFDGNSVQQGQGYILSYNRESEYASIIASSIPDYWGYYKLLYGSVPPSTNIPRFWYSLYCDFSGSFTNMFTNSLDALLTDYNRDRTVTDDSAIAFSLNTVQFPTGGVLRMGYESSLHDNKRIGIRLKYLSNGEGNLRDSIVYSYEGSHIEYDIANQQYYVKESVYGFVRPPYTQRWLGRSMQFNDKLSSDLQKVYNEESPVRYSKVTENYYVNQSYKGATQFEYSTFQRYSFSTFGGGAPYKSVGRIFFSSNYMGSNGLMCSTMELETSPRQFPDFFVSTNYLGKEINLLKKTDFKYENSILTPVKRETYNYQQILTPAYNSLKVRLFLEGESTENDGVYSFSGLDSYFSYGTSSLYGCSSTLVSKQTETFDGTAPLEESVIYSYNNDQQLISQTLSTSDGRNRKDIFVYPANYLSGVAWIDNLISRNVRSPFLEKVSTIDGKVVAGIINIYNSNSLLQTVSKLKLSQPVALSLFKFSNRVLGVEPPTGTLSTFSSDSRYAKDYEIISYNNYSKPQELKKLDDAITVYLWGYGGQYPIIEIKNATYAEVVSVLTQATIDNLNSISQTEATMESLIKAASDKLRSDSRLAKAMVTTYTYKPLVGMTSKTDARGIKETYTYDGMQRLQAVLDHLNYVNRSFDYHYRSN</sequence>
<reference evidence="1 2" key="1">
    <citation type="journal article" date="2015" name="Stand. Genomic Sci.">
        <title>Genomic Encyclopedia of Bacterial and Archaeal Type Strains, Phase III: the genomes of soil and plant-associated and newly described type strains.</title>
        <authorList>
            <person name="Whitman W.B."/>
            <person name="Woyke T."/>
            <person name="Klenk H.P."/>
            <person name="Zhou Y."/>
            <person name="Lilburn T.G."/>
            <person name="Beck B.J."/>
            <person name="De Vos P."/>
            <person name="Vandamme P."/>
            <person name="Eisen J.A."/>
            <person name="Garrity G."/>
            <person name="Hugenholtz P."/>
            <person name="Kyrpides N.C."/>
        </authorList>
    </citation>
    <scope>NUCLEOTIDE SEQUENCE [LARGE SCALE GENOMIC DNA]</scope>
    <source>
        <strain evidence="1 2">CGMCC 1.6855</strain>
    </source>
</reference>
<organism evidence="1 2">
    <name type="scientific">Sphingobacterium siyangense</name>
    <dbReference type="NCBI Taxonomy" id="459529"/>
    <lineage>
        <taxon>Bacteria</taxon>
        <taxon>Pseudomonadati</taxon>
        <taxon>Bacteroidota</taxon>
        <taxon>Sphingobacteriia</taxon>
        <taxon>Sphingobacteriales</taxon>
        <taxon>Sphingobacteriaceae</taxon>
        <taxon>Sphingobacterium</taxon>
    </lineage>
</organism>
<dbReference type="OrthoDB" id="680656at2"/>